<accession>A0ABQ8RDU0</accession>
<evidence type="ECO:0000313" key="7">
    <source>
        <dbReference type="Proteomes" id="UP001152024"/>
    </source>
</evidence>
<gene>
    <name evidence="6" type="ORF">NW768_006132</name>
</gene>
<evidence type="ECO:0000313" key="6">
    <source>
        <dbReference type="EMBL" id="KAJ4131932.1"/>
    </source>
</evidence>
<dbReference type="InterPro" id="IPR028938">
    <property type="entry name" value="Rsf1-like"/>
</dbReference>
<dbReference type="PANTHER" id="PTHR14296">
    <property type="entry name" value="REMODELING AND SPACING FACTOR 1"/>
    <property type="match status" value="1"/>
</dbReference>
<feature type="region of interest" description="Disordered" evidence="4">
    <location>
        <begin position="128"/>
        <end position="242"/>
    </location>
</feature>
<dbReference type="InterPro" id="IPR019786">
    <property type="entry name" value="Zinc_finger_PHD-type_CS"/>
</dbReference>
<evidence type="ECO:0000256" key="4">
    <source>
        <dbReference type="SAM" id="MobiDB-lite"/>
    </source>
</evidence>
<comment type="caution">
    <text evidence="6">The sequence shown here is derived from an EMBL/GenBank/DDBJ whole genome shotgun (WGS) entry which is preliminary data.</text>
</comment>
<dbReference type="Proteomes" id="UP001152024">
    <property type="component" value="Unassembled WGS sequence"/>
</dbReference>
<keyword evidence="3" id="KW-0862">Zinc</keyword>
<feature type="region of interest" description="Disordered" evidence="4">
    <location>
        <begin position="327"/>
        <end position="425"/>
    </location>
</feature>
<evidence type="ECO:0000256" key="1">
    <source>
        <dbReference type="ARBA" id="ARBA00022723"/>
    </source>
</evidence>
<protein>
    <recommendedName>
        <fullName evidence="5">Zinc finger PHD-type domain-containing protein</fullName>
    </recommendedName>
</protein>
<dbReference type="SUPFAM" id="SSF57903">
    <property type="entry name" value="FYVE/PHD zinc finger"/>
    <property type="match status" value="1"/>
</dbReference>
<dbReference type="EMBL" id="JAOQBH010000008">
    <property type="protein sequence ID" value="KAJ4131932.1"/>
    <property type="molecule type" value="Genomic_DNA"/>
</dbReference>
<feature type="compositionally biased region" description="Basic and acidic residues" evidence="4">
    <location>
        <begin position="550"/>
        <end position="561"/>
    </location>
</feature>
<feature type="compositionally biased region" description="Basic and acidic residues" evidence="4">
    <location>
        <begin position="128"/>
        <end position="143"/>
    </location>
</feature>
<dbReference type="SMART" id="SM00249">
    <property type="entry name" value="PHD"/>
    <property type="match status" value="1"/>
</dbReference>
<keyword evidence="2" id="KW-0863">Zinc-finger</keyword>
<feature type="domain" description="Zinc finger PHD-type" evidence="5">
    <location>
        <begin position="270"/>
        <end position="320"/>
    </location>
</feature>
<feature type="compositionally biased region" description="Polar residues" evidence="4">
    <location>
        <begin position="339"/>
        <end position="355"/>
    </location>
</feature>
<organism evidence="6 7">
    <name type="scientific">Fusarium equiseti</name>
    <name type="common">Fusarium scirpi</name>
    <dbReference type="NCBI Taxonomy" id="61235"/>
    <lineage>
        <taxon>Eukaryota</taxon>
        <taxon>Fungi</taxon>
        <taxon>Dikarya</taxon>
        <taxon>Ascomycota</taxon>
        <taxon>Pezizomycotina</taxon>
        <taxon>Sordariomycetes</taxon>
        <taxon>Hypocreomycetidae</taxon>
        <taxon>Hypocreales</taxon>
        <taxon>Nectriaceae</taxon>
        <taxon>Fusarium</taxon>
        <taxon>Fusarium incarnatum-equiseti species complex</taxon>
    </lineage>
</organism>
<evidence type="ECO:0000256" key="3">
    <source>
        <dbReference type="ARBA" id="ARBA00022833"/>
    </source>
</evidence>
<feature type="region of interest" description="Disordered" evidence="4">
    <location>
        <begin position="24"/>
        <end position="80"/>
    </location>
</feature>
<dbReference type="InterPro" id="IPR011011">
    <property type="entry name" value="Znf_FYVE_PHD"/>
</dbReference>
<dbReference type="InterPro" id="IPR001965">
    <property type="entry name" value="Znf_PHD"/>
</dbReference>
<name>A0ABQ8RDU0_FUSEQ</name>
<dbReference type="Pfam" id="PF20826">
    <property type="entry name" value="PHD_5"/>
    <property type="match status" value="1"/>
</dbReference>
<dbReference type="PANTHER" id="PTHR14296:SF3">
    <property type="entry name" value="DIKAR, ISOFORM F"/>
    <property type="match status" value="1"/>
</dbReference>
<sequence>MEPYGWDASDRTYFVLDDNRIYRLTEAPASNKPTKPKKSRVSYGNRRASKRRRSAMNAEDEATEPDPETRNELPAEDDGLGGMTWECLAVTLDDVRAIVEGFRKTRDENEKILRNQLEEHLVPILEKQEQSRQRRELQRERELANAVKMANAKRSSRIAGKLEQQKHDEQSREEERQRREKESTRRREELAQAKMEQERDKRMVSREQRLRERETRRIQHEEELAQLSEDSKNLSSSNGRASERRLKVEIERNKQALKELEDEEEDWIFDCICGLHGQVDDGAHSVACERCNVWQHSKCMGLSEEAADQPEFHYICTSCTRREQEAKRPRPTIKLKLNHPSSSGTQPDSSRSLGHTSPLIDGEESKNANQVPDETHSTINNNVENGLTSLTSAPRTSVNGAGISDNMTDADARSGPSKGLIGTPRMTPVIPAPVKLDASFQGSPSGSAAMNSPMMSFRTPSPCKGIDSFQGDKTVESALSTPQISREIYRAAHEQNGSLPSIAGLSPTKHSPPRPMDSAKSNRFKAATPILPPVALSPSPQHQILTPPTKHSEPPKPFENR</sequence>
<dbReference type="PROSITE" id="PS01359">
    <property type="entry name" value="ZF_PHD_1"/>
    <property type="match status" value="1"/>
</dbReference>
<keyword evidence="1" id="KW-0479">Metal-binding</keyword>
<dbReference type="InterPro" id="IPR013083">
    <property type="entry name" value="Znf_RING/FYVE/PHD"/>
</dbReference>
<feature type="region of interest" description="Disordered" evidence="4">
    <location>
        <begin position="496"/>
        <end position="561"/>
    </location>
</feature>
<evidence type="ECO:0000259" key="5">
    <source>
        <dbReference type="SMART" id="SM00249"/>
    </source>
</evidence>
<dbReference type="Gene3D" id="3.30.40.10">
    <property type="entry name" value="Zinc/RING finger domain, C3HC4 (zinc finger)"/>
    <property type="match status" value="1"/>
</dbReference>
<reference evidence="6" key="1">
    <citation type="submission" date="2022-09" db="EMBL/GenBank/DDBJ databases">
        <title>Fusarium specimens isolated from Avocado Roots.</title>
        <authorList>
            <person name="Stajich J."/>
            <person name="Roper C."/>
            <person name="Heimlech-Rivalta G."/>
        </authorList>
    </citation>
    <scope>NUCLEOTIDE SEQUENCE</scope>
    <source>
        <strain evidence="6">CF00095</strain>
    </source>
</reference>
<evidence type="ECO:0000256" key="2">
    <source>
        <dbReference type="ARBA" id="ARBA00022771"/>
    </source>
</evidence>
<feature type="compositionally biased region" description="Polar residues" evidence="4">
    <location>
        <begin position="367"/>
        <end position="399"/>
    </location>
</feature>
<feature type="compositionally biased region" description="Basic and acidic residues" evidence="4">
    <location>
        <begin position="163"/>
        <end position="223"/>
    </location>
</feature>
<proteinExistence type="predicted"/>
<keyword evidence="7" id="KW-1185">Reference proteome</keyword>